<dbReference type="AlphaFoldDB" id="A0AAJ1J949"/>
<reference evidence="1" key="1">
    <citation type="submission" date="2021-08" db="EMBL/GenBank/DDBJ databases">
        <authorList>
            <person name="Papudeshi B."/>
            <person name="Bashey-Visser F."/>
        </authorList>
    </citation>
    <scope>NUCLEOTIDE SEQUENCE</scope>
    <source>
        <strain evidence="1">MC_266_E_2016</strain>
    </source>
</reference>
<name>A0AAJ1J949_XENBV</name>
<accession>A0AAJ1J949</accession>
<dbReference type="Proteomes" id="UP001222434">
    <property type="component" value="Unassembled WGS sequence"/>
</dbReference>
<gene>
    <name evidence="1" type="ORF">KKJ01_13650</name>
</gene>
<protein>
    <submittedName>
        <fullName evidence="1">Uncharacterized protein</fullName>
    </submittedName>
</protein>
<dbReference type="EMBL" id="JAILSO010000052">
    <property type="protein sequence ID" value="MDE1479249.1"/>
    <property type="molecule type" value="Genomic_DNA"/>
</dbReference>
<sequence length="184" mass="21466">MKDKSDFYIEPMRLIASPEFLSGIIGNAEGCLLIDNKDDALNLLFSQHIPDSFAIWQDFFAGIISTFCLHPDYRQAEKDIQAGMVEKNADMDKDNIRKRKLQLMRRKQGLSAQTEYEFFLEEVSDECWYMLNMISIHRYLHPSKPNEQLEQMFSIFRQGLMPCGVTKEQKIVVFNPMKLKNAEN</sequence>
<evidence type="ECO:0000313" key="1">
    <source>
        <dbReference type="EMBL" id="MDE1479249.1"/>
    </source>
</evidence>
<dbReference type="RefSeq" id="WP_274712937.1">
    <property type="nucleotide sequence ID" value="NZ_JAILSO010000052.1"/>
</dbReference>
<reference evidence="1" key="2">
    <citation type="journal article" date="2022" name="J. Evol. Biol.">
        <title>Pre- and post-association barriers to host switching in sympatric mutualists.</title>
        <authorList>
            <person name="Dinges Z.M."/>
            <person name="Phillips R.K."/>
            <person name="Lively C.M."/>
            <person name="Bashey F."/>
        </authorList>
    </citation>
    <scope>NUCLEOTIDE SEQUENCE</scope>
    <source>
        <strain evidence="1">MC_266_E_2016</strain>
    </source>
</reference>
<comment type="caution">
    <text evidence="1">The sequence shown here is derived from an EMBL/GenBank/DDBJ whole genome shotgun (WGS) entry which is preliminary data.</text>
</comment>
<proteinExistence type="predicted"/>
<evidence type="ECO:0000313" key="2">
    <source>
        <dbReference type="Proteomes" id="UP001222434"/>
    </source>
</evidence>
<organism evidence="1 2">
    <name type="scientific">Xenorhabdus bovienii</name>
    <name type="common">Xenorhabdus nematophila subsp. bovienii</name>
    <dbReference type="NCBI Taxonomy" id="40576"/>
    <lineage>
        <taxon>Bacteria</taxon>
        <taxon>Pseudomonadati</taxon>
        <taxon>Pseudomonadota</taxon>
        <taxon>Gammaproteobacteria</taxon>
        <taxon>Enterobacterales</taxon>
        <taxon>Morganellaceae</taxon>
        <taxon>Xenorhabdus</taxon>
    </lineage>
</organism>